<accession>A0A077ZRS4</accession>
<reference evidence="2 3" key="1">
    <citation type="submission" date="2014-06" db="EMBL/GenBank/DDBJ databases">
        <authorList>
            <person name="Swart Estienne"/>
        </authorList>
    </citation>
    <scope>NUCLEOTIDE SEQUENCE [LARGE SCALE GENOMIC DNA]</scope>
    <source>
        <strain evidence="2 3">130c</strain>
    </source>
</reference>
<feature type="compositionally biased region" description="Polar residues" evidence="1">
    <location>
        <begin position="204"/>
        <end position="214"/>
    </location>
</feature>
<feature type="region of interest" description="Disordered" evidence="1">
    <location>
        <begin position="250"/>
        <end position="269"/>
    </location>
</feature>
<dbReference type="InterPro" id="IPR010736">
    <property type="entry name" value="SHIPPO-rpt"/>
</dbReference>
<sequence length="354" mass="39728">MSQIIHPKFNVEWTTYDLANFSPTKQKFSFPKSGRFPMVQKPLHDKVGYDLPNTKAMRGASFGFGNRSGLHAFKKDSPSPDKYTMRSVFEESTQDKRFKNINKSYCFGTGREAFNKVVMPAKLNQPDPIVPGPGQYDSLKSIGADKRKFSFGPKTLYGDVAAMERKKNVPGPGYYEDTLSIDSVGKYFVSTFLNSKAPAISPSQRFKTASNASNFPGPGGYDLPGQMDQNIGKQLISTYKSVKVRRFGTAQRPDIALNQPTPGPGTYRPPSDFGYIDFKSKHNYKVIGLKANRSLMTQFGRRTNFSQITDQKARMNTSLMMDGGNSLDDLTMKRNNMSVEEQIRIEQNKTSMRN</sequence>
<name>A0A077ZRS4_STYLE</name>
<gene>
    <name evidence="2" type="primary">Contig15841.g16884</name>
    <name evidence="2" type="ORF">STYLEM_998</name>
</gene>
<keyword evidence="3" id="KW-1185">Reference proteome</keyword>
<proteinExistence type="predicted"/>
<dbReference type="Proteomes" id="UP000039865">
    <property type="component" value="Unassembled WGS sequence"/>
</dbReference>
<protein>
    <submittedName>
        <fullName evidence="2">Uncharacterized protein</fullName>
    </submittedName>
</protein>
<dbReference type="PANTHER" id="PTHR40429:SF1">
    <property type="entry name" value="FLAGELLAR ASSOCIATED PROTEIN"/>
    <property type="match status" value="1"/>
</dbReference>
<organism evidence="2 3">
    <name type="scientific">Stylonychia lemnae</name>
    <name type="common">Ciliate</name>
    <dbReference type="NCBI Taxonomy" id="5949"/>
    <lineage>
        <taxon>Eukaryota</taxon>
        <taxon>Sar</taxon>
        <taxon>Alveolata</taxon>
        <taxon>Ciliophora</taxon>
        <taxon>Intramacronucleata</taxon>
        <taxon>Spirotrichea</taxon>
        <taxon>Stichotrichia</taxon>
        <taxon>Sporadotrichida</taxon>
        <taxon>Oxytrichidae</taxon>
        <taxon>Stylonychinae</taxon>
        <taxon>Stylonychia</taxon>
    </lineage>
</organism>
<dbReference type="OMA" id="MWQSGIM"/>
<dbReference type="PANTHER" id="PTHR40429">
    <property type="entry name" value="FLAGELLAR ASSOCIATED PROTEIN"/>
    <property type="match status" value="1"/>
</dbReference>
<dbReference type="AlphaFoldDB" id="A0A077ZRS4"/>
<evidence type="ECO:0000313" key="2">
    <source>
        <dbReference type="EMBL" id="CDW72045.1"/>
    </source>
</evidence>
<dbReference type="OrthoDB" id="308476at2759"/>
<evidence type="ECO:0000313" key="3">
    <source>
        <dbReference type="Proteomes" id="UP000039865"/>
    </source>
</evidence>
<evidence type="ECO:0000256" key="1">
    <source>
        <dbReference type="SAM" id="MobiDB-lite"/>
    </source>
</evidence>
<dbReference type="InParanoid" id="A0A077ZRS4"/>
<feature type="region of interest" description="Disordered" evidence="1">
    <location>
        <begin position="204"/>
        <end position="226"/>
    </location>
</feature>
<dbReference type="Pfam" id="PF07004">
    <property type="entry name" value="SHIPPO-rpt"/>
    <property type="match status" value="3"/>
</dbReference>
<dbReference type="EMBL" id="CCKQ01000955">
    <property type="protein sequence ID" value="CDW72045.1"/>
    <property type="molecule type" value="Genomic_DNA"/>
</dbReference>